<protein>
    <recommendedName>
        <fullName evidence="2">Glutamate synthase domain-containing protein</fullName>
    </recommendedName>
</protein>
<dbReference type="GO" id="GO:0015930">
    <property type="term" value="F:glutamate synthase activity"/>
    <property type="evidence" value="ECO:0007669"/>
    <property type="project" value="InterPro"/>
</dbReference>
<feature type="domain" description="Glutamate synthase" evidence="2">
    <location>
        <begin position="63"/>
        <end position="105"/>
    </location>
</feature>
<dbReference type="OrthoDB" id="4327079at2759"/>
<name>A0A9Q0R4J4_9MAGN</name>
<comment type="similarity">
    <text evidence="1">Belongs to the glutamate synthase family.</text>
</comment>
<keyword evidence="4" id="KW-1185">Reference proteome</keyword>
<dbReference type="Pfam" id="PF01645">
    <property type="entry name" value="Glu_synthase"/>
    <property type="match status" value="1"/>
</dbReference>
<evidence type="ECO:0000313" key="4">
    <source>
        <dbReference type="Proteomes" id="UP001141806"/>
    </source>
</evidence>
<dbReference type="Proteomes" id="UP001141806">
    <property type="component" value="Unassembled WGS sequence"/>
</dbReference>
<dbReference type="SUPFAM" id="SSF51395">
    <property type="entry name" value="FMN-linked oxidoreductases"/>
    <property type="match status" value="1"/>
</dbReference>
<sequence length="176" mass="19710">MFLLVYLQRFRKNAAINLDYIASIDYGIMRHFYDKRRFLFGYPQLLTAYKAAFYRKRRCHQAESSDAGSTEVLQVPLGHFGVTPTFLVNAAQLEIKIAQGAKPGKAKVSVKLVAEAGIGIVASNRVNLRVDGGFKSGVDVLWQQLLLDVLWHVSATQIIALFALLVRGKNFIFLCC</sequence>
<accession>A0A9Q0R4J4</accession>
<proteinExistence type="inferred from homology"/>
<dbReference type="Gene3D" id="3.20.20.70">
    <property type="entry name" value="Aldolase class I"/>
    <property type="match status" value="1"/>
</dbReference>
<dbReference type="InterPro" id="IPR002932">
    <property type="entry name" value="Glu_synthdom"/>
</dbReference>
<reference evidence="3" key="1">
    <citation type="journal article" date="2023" name="Plant J.">
        <title>The genome of the king protea, Protea cynaroides.</title>
        <authorList>
            <person name="Chang J."/>
            <person name="Duong T.A."/>
            <person name="Schoeman C."/>
            <person name="Ma X."/>
            <person name="Roodt D."/>
            <person name="Barker N."/>
            <person name="Li Z."/>
            <person name="Van de Peer Y."/>
            <person name="Mizrachi E."/>
        </authorList>
    </citation>
    <scope>NUCLEOTIDE SEQUENCE</scope>
    <source>
        <tissue evidence="3">Young leaves</tissue>
    </source>
</reference>
<organism evidence="3 4">
    <name type="scientific">Protea cynaroides</name>
    <dbReference type="NCBI Taxonomy" id="273540"/>
    <lineage>
        <taxon>Eukaryota</taxon>
        <taxon>Viridiplantae</taxon>
        <taxon>Streptophyta</taxon>
        <taxon>Embryophyta</taxon>
        <taxon>Tracheophyta</taxon>
        <taxon>Spermatophyta</taxon>
        <taxon>Magnoliopsida</taxon>
        <taxon>Proteales</taxon>
        <taxon>Proteaceae</taxon>
        <taxon>Protea</taxon>
    </lineage>
</organism>
<dbReference type="EMBL" id="JAMYWD010000001">
    <property type="protein sequence ID" value="KAJ4982467.1"/>
    <property type="molecule type" value="Genomic_DNA"/>
</dbReference>
<evidence type="ECO:0000313" key="3">
    <source>
        <dbReference type="EMBL" id="KAJ4982467.1"/>
    </source>
</evidence>
<evidence type="ECO:0000256" key="1">
    <source>
        <dbReference type="ARBA" id="ARBA00009716"/>
    </source>
</evidence>
<comment type="caution">
    <text evidence="3">The sequence shown here is derived from an EMBL/GenBank/DDBJ whole genome shotgun (WGS) entry which is preliminary data.</text>
</comment>
<dbReference type="GO" id="GO:0006537">
    <property type="term" value="P:glutamate biosynthetic process"/>
    <property type="evidence" value="ECO:0007669"/>
    <property type="project" value="InterPro"/>
</dbReference>
<evidence type="ECO:0000259" key="2">
    <source>
        <dbReference type="Pfam" id="PF01645"/>
    </source>
</evidence>
<dbReference type="InterPro" id="IPR013785">
    <property type="entry name" value="Aldolase_TIM"/>
</dbReference>
<dbReference type="AlphaFoldDB" id="A0A9Q0R4J4"/>
<gene>
    <name evidence="3" type="ORF">NE237_033304</name>
</gene>